<evidence type="ECO:0000256" key="11">
    <source>
        <dbReference type="ARBA" id="ARBA00023157"/>
    </source>
</evidence>
<keyword evidence="12" id="KW-0325">Glycoprotein</keyword>
<evidence type="ECO:0000259" key="21">
    <source>
        <dbReference type="PROSITE" id="PS50948"/>
    </source>
</evidence>
<proteinExistence type="inferred from homology"/>
<comment type="similarity">
    <text evidence="15">Belongs to the protein kinase superfamily. Ser/Thr protein kinase family.</text>
</comment>
<dbReference type="PROSITE" id="PS50927">
    <property type="entry name" value="BULB_LECTIN"/>
    <property type="match status" value="1"/>
</dbReference>
<evidence type="ECO:0000313" key="22">
    <source>
        <dbReference type="EMBL" id="KMZ56057.1"/>
    </source>
</evidence>
<dbReference type="PROSITE" id="PS00108">
    <property type="entry name" value="PROTEIN_KINASE_ST"/>
    <property type="match status" value="1"/>
</dbReference>
<dbReference type="Pfam" id="PF01453">
    <property type="entry name" value="B_lectin"/>
    <property type="match status" value="1"/>
</dbReference>
<keyword evidence="17" id="KW-0812">Transmembrane</keyword>
<dbReference type="OMA" id="NTEMSAN"/>
<dbReference type="GO" id="GO:0048544">
    <property type="term" value="P:recognition of pollen"/>
    <property type="evidence" value="ECO:0007669"/>
    <property type="project" value="InterPro"/>
</dbReference>
<dbReference type="PROSITE" id="PS50011">
    <property type="entry name" value="PROTEIN_KINASE_DOM"/>
    <property type="match status" value="1"/>
</dbReference>
<dbReference type="GO" id="GO:0030246">
    <property type="term" value="F:carbohydrate binding"/>
    <property type="evidence" value="ECO:0007669"/>
    <property type="project" value="UniProtKB-KW"/>
</dbReference>
<dbReference type="EMBL" id="LFYR01002228">
    <property type="protein sequence ID" value="KMZ56057.1"/>
    <property type="molecule type" value="Genomic_DNA"/>
</dbReference>
<dbReference type="InterPro" id="IPR000858">
    <property type="entry name" value="S_locus_glycoprot_dom"/>
</dbReference>
<dbReference type="GO" id="GO:0106310">
    <property type="term" value="F:protein serine kinase activity"/>
    <property type="evidence" value="ECO:0007669"/>
    <property type="project" value="RHEA"/>
</dbReference>
<feature type="binding site" evidence="16">
    <location>
        <position position="599"/>
    </location>
    <ligand>
        <name>ATP</name>
        <dbReference type="ChEBI" id="CHEBI:30616"/>
    </ligand>
</feature>
<dbReference type="InterPro" id="IPR017441">
    <property type="entry name" value="Protein_kinase_ATP_BS"/>
</dbReference>
<dbReference type="InterPro" id="IPR000719">
    <property type="entry name" value="Prot_kinase_dom"/>
</dbReference>
<dbReference type="InterPro" id="IPR011009">
    <property type="entry name" value="Kinase-like_dom_sf"/>
</dbReference>
<evidence type="ECO:0000256" key="17">
    <source>
        <dbReference type="SAM" id="Phobius"/>
    </source>
</evidence>
<evidence type="ECO:0000256" key="8">
    <source>
        <dbReference type="ARBA" id="ARBA00022741"/>
    </source>
</evidence>
<dbReference type="PIRSF" id="PIRSF000641">
    <property type="entry name" value="SRK"/>
    <property type="match status" value="1"/>
</dbReference>
<keyword evidence="22" id="KW-0675">Receptor</keyword>
<dbReference type="SMART" id="SM00108">
    <property type="entry name" value="B_lectin"/>
    <property type="match status" value="1"/>
</dbReference>
<dbReference type="PANTHER" id="PTHR27002:SF1082">
    <property type="entry name" value="OS06G0693000 PROTEIN"/>
    <property type="match status" value="1"/>
</dbReference>
<dbReference type="Proteomes" id="UP000036987">
    <property type="component" value="Unassembled WGS sequence"/>
</dbReference>
<dbReference type="InterPro" id="IPR001480">
    <property type="entry name" value="Bulb-type_lectin_dom"/>
</dbReference>
<evidence type="ECO:0000256" key="14">
    <source>
        <dbReference type="ARBA" id="ARBA00048679"/>
    </source>
</evidence>
<dbReference type="PROSITE" id="PS50948">
    <property type="entry name" value="PAN"/>
    <property type="match status" value="1"/>
</dbReference>
<comment type="subcellular location">
    <subcellularLocation>
        <location evidence="1">Cell membrane</location>
        <topology evidence="1">Single-pass type I membrane protein</topology>
    </subcellularLocation>
</comment>
<dbReference type="SUPFAM" id="SSF51110">
    <property type="entry name" value="alpha-D-mannose-specific plant lectins"/>
    <property type="match status" value="1"/>
</dbReference>
<dbReference type="PROSITE" id="PS00107">
    <property type="entry name" value="PROTEIN_KINASE_ATP"/>
    <property type="match status" value="1"/>
</dbReference>
<evidence type="ECO:0000259" key="19">
    <source>
        <dbReference type="PROSITE" id="PS50011"/>
    </source>
</evidence>
<feature type="domain" description="Protein kinase" evidence="19">
    <location>
        <begin position="571"/>
        <end position="858"/>
    </location>
</feature>
<dbReference type="GO" id="GO:0006955">
    <property type="term" value="P:immune response"/>
    <property type="evidence" value="ECO:0000318"/>
    <property type="project" value="GO_Central"/>
</dbReference>
<evidence type="ECO:0000256" key="2">
    <source>
        <dbReference type="ARBA" id="ARBA00022475"/>
    </source>
</evidence>
<dbReference type="AlphaFoldDB" id="A0A0K9NIZ5"/>
<keyword evidence="17" id="KW-1133">Transmembrane helix</keyword>
<keyword evidence="5 15" id="KW-0808">Transferase</keyword>
<keyword evidence="7" id="KW-0430">Lectin</keyword>
<keyword evidence="11" id="KW-1015">Disulfide bond</keyword>
<keyword evidence="10 15" id="KW-0067">ATP-binding</keyword>
<gene>
    <name evidence="22" type="ORF">ZOSMA_9G01610</name>
</gene>
<keyword evidence="2" id="KW-1003">Cell membrane</keyword>
<keyword evidence="8 15" id="KW-0547">Nucleotide-binding</keyword>
<organism evidence="22 23">
    <name type="scientific">Zostera marina</name>
    <name type="common">Eelgrass</name>
    <dbReference type="NCBI Taxonomy" id="29655"/>
    <lineage>
        <taxon>Eukaryota</taxon>
        <taxon>Viridiplantae</taxon>
        <taxon>Streptophyta</taxon>
        <taxon>Embryophyta</taxon>
        <taxon>Tracheophyta</taxon>
        <taxon>Spermatophyta</taxon>
        <taxon>Magnoliopsida</taxon>
        <taxon>Liliopsida</taxon>
        <taxon>Zosteraceae</taxon>
        <taxon>Zostera</taxon>
    </lineage>
</organism>
<dbReference type="GO" id="GO:0007165">
    <property type="term" value="P:signal transduction"/>
    <property type="evidence" value="ECO:0000318"/>
    <property type="project" value="GO_Central"/>
</dbReference>
<sequence length="894" mass="101253">MGSTGFGYVFLIFLISLRSLDSAKDTLNQNDTLTGNQTLVSSGERFEFGFFDLRNTTDGISRYYVGIWYHGILPRTVVWVANREDPFGNSSGFIGFRSGNLMVSGDVNFSSIWWSMDTGSNVDGINLIVQIKDYGNLEFIQVENDILIWQSFQFPTDTFLPGQMLILDNSKNELTTLKPWTNDADPSPGNFSLFLDPRGFSSSYFQLLTVDNPNTEMSANSTSIGTGDVIHWRSGLWSGSPVAGGFNGINEIPPNGIYGFSLIPNVNGDGAQYTYRRQKNDDDLRVRFVLLGNGTLTTYIYQQNKWIYNWSLPLEACDFYNYCGKNAVCDQTNNPRCQCLLGFKPSLAFEWDRGNWSAGCTRNTKIKDGCQPTDIGFLNLTHVKTPDLQTVYRPANATTTSESICREYCMKSCNCTAYVYIDNNGCYTWDEDLFDLQNLTRISRGSKLSIKLNVTDLPPILGGTKEMSRAGTLVAIVLTVFGISIFLVLITIFIWTRYKLNFKGIFRDKFKISSLIISSNFSLDSVRDNELSGEQRSPVEQQQSPIEQQQHSPIELPLLDLKVIRSATNDFSESNFLGKGGFGHVYKGVLPEGDVVAIKRLSKNSFQGLVEFKNEMMLIAKLQHRNLVRMKGVCIQESEQILVYEYMSNKSLDDFIFNREKNHIIDWKTRFGIIQGIARGILYLHRDSRLPIVHRDLKASNILLDDEMNPKISDFGMARIFGGNQDNQDKTNRIVGTFGYMSPEYAMKGMFSVKSDVYSFGVLILEIICGIKINRFETDENLNLLGYAWKLWIEDKGMELVDPIIKNTCSKEDDVLRCEHVALLCVQDRPIDRPTMSDVVMMLGTELSIKQIPEEPAFTIDKSFVENVVTTHARYIYEQNFSPNELTISELTFR</sequence>
<dbReference type="CDD" id="cd00028">
    <property type="entry name" value="B_lectin"/>
    <property type="match status" value="1"/>
</dbReference>
<dbReference type="Gene3D" id="1.10.510.10">
    <property type="entry name" value="Transferase(Phosphotransferase) domain 1"/>
    <property type="match status" value="1"/>
</dbReference>
<dbReference type="GO" id="GO:0005524">
    <property type="term" value="F:ATP binding"/>
    <property type="evidence" value="ECO:0007669"/>
    <property type="project" value="UniProtKB-UniRule"/>
</dbReference>
<dbReference type="SMART" id="SM00473">
    <property type="entry name" value="PAN_AP"/>
    <property type="match status" value="1"/>
</dbReference>
<dbReference type="GO" id="GO:0005886">
    <property type="term" value="C:plasma membrane"/>
    <property type="evidence" value="ECO:0000318"/>
    <property type="project" value="GO_Central"/>
</dbReference>
<keyword evidence="17" id="KW-0472">Membrane</keyword>
<dbReference type="STRING" id="29655.A0A0K9NIZ5"/>
<dbReference type="SMART" id="SM00220">
    <property type="entry name" value="S_TKc"/>
    <property type="match status" value="1"/>
</dbReference>
<evidence type="ECO:0000256" key="5">
    <source>
        <dbReference type="ARBA" id="ARBA00022679"/>
    </source>
</evidence>
<evidence type="ECO:0000313" key="23">
    <source>
        <dbReference type="Proteomes" id="UP000036987"/>
    </source>
</evidence>
<dbReference type="Pfam" id="PF07714">
    <property type="entry name" value="PK_Tyr_Ser-Thr"/>
    <property type="match status" value="1"/>
</dbReference>
<name>A0A0K9NIZ5_ZOSMR</name>
<dbReference type="Pfam" id="PF00954">
    <property type="entry name" value="S_locus_glycop"/>
    <property type="match status" value="1"/>
</dbReference>
<evidence type="ECO:0000256" key="9">
    <source>
        <dbReference type="ARBA" id="ARBA00022777"/>
    </source>
</evidence>
<evidence type="ECO:0000256" key="18">
    <source>
        <dbReference type="SAM" id="SignalP"/>
    </source>
</evidence>
<dbReference type="PANTHER" id="PTHR27002">
    <property type="entry name" value="RECEPTOR-LIKE SERINE/THREONINE-PROTEIN KINASE SD1-8"/>
    <property type="match status" value="1"/>
</dbReference>
<evidence type="ECO:0000259" key="20">
    <source>
        <dbReference type="PROSITE" id="PS50927"/>
    </source>
</evidence>
<reference evidence="23" key="1">
    <citation type="journal article" date="2016" name="Nature">
        <title>The genome of the seagrass Zostera marina reveals angiosperm adaptation to the sea.</title>
        <authorList>
            <person name="Olsen J.L."/>
            <person name="Rouze P."/>
            <person name="Verhelst B."/>
            <person name="Lin Y.-C."/>
            <person name="Bayer T."/>
            <person name="Collen J."/>
            <person name="Dattolo E."/>
            <person name="De Paoli E."/>
            <person name="Dittami S."/>
            <person name="Maumus F."/>
            <person name="Michel G."/>
            <person name="Kersting A."/>
            <person name="Lauritano C."/>
            <person name="Lohaus R."/>
            <person name="Toepel M."/>
            <person name="Tonon T."/>
            <person name="Vanneste K."/>
            <person name="Amirebrahimi M."/>
            <person name="Brakel J."/>
            <person name="Bostroem C."/>
            <person name="Chovatia M."/>
            <person name="Grimwood J."/>
            <person name="Jenkins J.W."/>
            <person name="Jueterbock A."/>
            <person name="Mraz A."/>
            <person name="Stam W.T."/>
            <person name="Tice H."/>
            <person name="Bornberg-Bauer E."/>
            <person name="Green P.J."/>
            <person name="Pearson G.A."/>
            <person name="Procaccini G."/>
            <person name="Duarte C.M."/>
            <person name="Schmutz J."/>
            <person name="Reusch T.B.H."/>
            <person name="Van de Peer Y."/>
        </authorList>
    </citation>
    <scope>NUCLEOTIDE SEQUENCE [LARGE SCALE GENOMIC DNA]</scope>
    <source>
        <strain evidence="23">cv. Finnish</strain>
    </source>
</reference>
<evidence type="ECO:0000256" key="13">
    <source>
        <dbReference type="ARBA" id="ARBA00047899"/>
    </source>
</evidence>
<dbReference type="CDD" id="cd14066">
    <property type="entry name" value="STKc_IRAK"/>
    <property type="match status" value="1"/>
</dbReference>
<feature type="domain" description="Apple" evidence="21">
    <location>
        <begin position="370"/>
        <end position="453"/>
    </location>
</feature>
<keyword evidence="6 18" id="KW-0732">Signal</keyword>
<keyword evidence="23" id="KW-1185">Reference proteome</keyword>
<feature type="signal peptide" evidence="18">
    <location>
        <begin position="1"/>
        <end position="22"/>
    </location>
</feature>
<dbReference type="FunFam" id="3.30.200.20:FF:000195">
    <property type="entry name" value="G-type lectin S-receptor-like serine/threonine-protein kinase"/>
    <property type="match status" value="1"/>
</dbReference>
<keyword evidence="4" id="KW-0245">EGF-like domain</keyword>
<dbReference type="SUPFAM" id="SSF56112">
    <property type="entry name" value="Protein kinase-like (PK-like)"/>
    <property type="match status" value="1"/>
</dbReference>
<evidence type="ECO:0000256" key="10">
    <source>
        <dbReference type="ARBA" id="ARBA00022840"/>
    </source>
</evidence>
<keyword evidence="9 15" id="KW-0418">Kinase</keyword>
<comment type="catalytic activity">
    <reaction evidence="13 15">
        <text>L-threonyl-[protein] + ATP = O-phospho-L-threonyl-[protein] + ADP + H(+)</text>
        <dbReference type="Rhea" id="RHEA:46608"/>
        <dbReference type="Rhea" id="RHEA-COMP:11060"/>
        <dbReference type="Rhea" id="RHEA-COMP:11605"/>
        <dbReference type="ChEBI" id="CHEBI:15378"/>
        <dbReference type="ChEBI" id="CHEBI:30013"/>
        <dbReference type="ChEBI" id="CHEBI:30616"/>
        <dbReference type="ChEBI" id="CHEBI:61977"/>
        <dbReference type="ChEBI" id="CHEBI:456216"/>
        <dbReference type="EC" id="2.7.11.1"/>
    </reaction>
</comment>
<evidence type="ECO:0000256" key="4">
    <source>
        <dbReference type="ARBA" id="ARBA00022536"/>
    </source>
</evidence>
<evidence type="ECO:0000256" key="7">
    <source>
        <dbReference type="ARBA" id="ARBA00022734"/>
    </source>
</evidence>
<dbReference type="Pfam" id="PF08276">
    <property type="entry name" value="PAN_2"/>
    <property type="match status" value="1"/>
</dbReference>
<dbReference type="InterPro" id="IPR003609">
    <property type="entry name" value="Pan_app"/>
</dbReference>
<evidence type="ECO:0000256" key="15">
    <source>
        <dbReference type="PIRNR" id="PIRNR000641"/>
    </source>
</evidence>
<dbReference type="InterPro" id="IPR036426">
    <property type="entry name" value="Bulb-type_lectin_dom_sf"/>
</dbReference>
<feature type="chain" id="PRO_5005527021" description="Receptor-like serine/threonine-protein kinase" evidence="18">
    <location>
        <begin position="23"/>
        <end position="894"/>
    </location>
</feature>
<dbReference type="FunFam" id="1.10.510.10:FF:000345">
    <property type="entry name" value="G-type lectin S-receptor-like serine/threonine-protein kinase"/>
    <property type="match status" value="1"/>
</dbReference>
<dbReference type="Gene3D" id="3.30.200.20">
    <property type="entry name" value="Phosphorylase Kinase, domain 1"/>
    <property type="match status" value="1"/>
</dbReference>
<evidence type="ECO:0000256" key="1">
    <source>
        <dbReference type="ARBA" id="ARBA00004251"/>
    </source>
</evidence>
<dbReference type="InterPro" id="IPR024171">
    <property type="entry name" value="SRK-like_kinase"/>
</dbReference>
<dbReference type="Gene3D" id="2.90.10.10">
    <property type="entry name" value="Bulb-type lectin domain"/>
    <property type="match status" value="1"/>
</dbReference>
<feature type="domain" description="Bulb-type lectin" evidence="20">
    <location>
        <begin position="24"/>
        <end position="152"/>
    </location>
</feature>
<dbReference type="InterPro" id="IPR008271">
    <property type="entry name" value="Ser/Thr_kinase_AS"/>
</dbReference>
<comment type="catalytic activity">
    <reaction evidence="14 15">
        <text>L-seryl-[protein] + ATP = O-phospho-L-seryl-[protein] + ADP + H(+)</text>
        <dbReference type="Rhea" id="RHEA:17989"/>
        <dbReference type="Rhea" id="RHEA-COMP:9863"/>
        <dbReference type="Rhea" id="RHEA-COMP:11604"/>
        <dbReference type="ChEBI" id="CHEBI:15378"/>
        <dbReference type="ChEBI" id="CHEBI:29999"/>
        <dbReference type="ChEBI" id="CHEBI:30616"/>
        <dbReference type="ChEBI" id="CHEBI:83421"/>
        <dbReference type="ChEBI" id="CHEBI:456216"/>
        <dbReference type="EC" id="2.7.11.1"/>
    </reaction>
</comment>
<evidence type="ECO:0000256" key="12">
    <source>
        <dbReference type="ARBA" id="ARBA00023180"/>
    </source>
</evidence>
<dbReference type="EC" id="2.7.11.1" evidence="15"/>
<dbReference type="GO" id="GO:0004674">
    <property type="term" value="F:protein serine/threonine kinase activity"/>
    <property type="evidence" value="ECO:0000318"/>
    <property type="project" value="GO_Central"/>
</dbReference>
<dbReference type="CDD" id="cd01098">
    <property type="entry name" value="PAN_AP_plant"/>
    <property type="match status" value="1"/>
</dbReference>
<evidence type="ECO:0000256" key="3">
    <source>
        <dbReference type="ARBA" id="ARBA00022527"/>
    </source>
</evidence>
<dbReference type="InterPro" id="IPR001245">
    <property type="entry name" value="Ser-Thr/Tyr_kinase_cat_dom"/>
</dbReference>
<evidence type="ECO:0000256" key="16">
    <source>
        <dbReference type="PROSITE-ProRule" id="PRU10141"/>
    </source>
</evidence>
<comment type="caution">
    <text evidence="22">The sequence shown here is derived from an EMBL/GenBank/DDBJ whole genome shotgun (WGS) entry which is preliminary data.</text>
</comment>
<keyword evidence="3 15" id="KW-0723">Serine/threonine-protein kinase</keyword>
<dbReference type="OrthoDB" id="1910371at2759"/>
<protein>
    <recommendedName>
        <fullName evidence="15">Receptor-like serine/threonine-protein kinase</fullName>
        <ecNumber evidence="15">2.7.11.1</ecNumber>
    </recommendedName>
</protein>
<feature type="transmembrane region" description="Helical" evidence="17">
    <location>
        <begin position="473"/>
        <end position="495"/>
    </location>
</feature>
<evidence type="ECO:0000256" key="6">
    <source>
        <dbReference type="ARBA" id="ARBA00022729"/>
    </source>
</evidence>
<dbReference type="GO" id="GO:0045087">
    <property type="term" value="P:innate immune response"/>
    <property type="evidence" value="ECO:0007669"/>
    <property type="project" value="UniProtKB-ARBA"/>
</dbReference>
<accession>A0A0K9NIZ5</accession>